<dbReference type="Gene3D" id="3.40.50.360">
    <property type="match status" value="1"/>
</dbReference>
<organism evidence="3 4">
    <name type="scientific">Phocaeicola barnesiae</name>
    <dbReference type="NCBI Taxonomy" id="376804"/>
    <lineage>
        <taxon>Bacteria</taxon>
        <taxon>Pseudomonadati</taxon>
        <taxon>Bacteroidota</taxon>
        <taxon>Bacteroidia</taxon>
        <taxon>Bacteroidales</taxon>
        <taxon>Bacteroidaceae</taxon>
        <taxon>Phocaeicola</taxon>
    </lineage>
</organism>
<dbReference type="EMBL" id="JANRHJ010000021">
    <property type="protein sequence ID" value="MCR8875151.1"/>
    <property type="molecule type" value="Genomic_DNA"/>
</dbReference>
<keyword evidence="4" id="KW-1185">Reference proteome</keyword>
<dbReference type="InterPro" id="IPR001226">
    <property type="entry name" value="Flavodoxin_CS"/>
</dbReference>
<evidence type="ECO:0000313" key="4">
    <source>
        <dbReference type="Proteomes" id="UP001204579"/>
    </source>
</evidence>
<comment type="caution">
    <text evidence="3">The sequence shown here is derived from an EMBL/GenBank/DDBJ whole genome shotgun (WGS) entry which is preliminary data.</text>
</comment>
<feature type="domain" description="Flavodoxin-like" evidence="2">
    <location>
        <begin position="29"/>
        <end position="185"/>
    </location>
</feature>
<dbReference type="GO" id="GO:0010181">
    <property type="term" value="F:FMN binding"/>
    <property type="evidence" value="ECO:0007669"/>
    <property type="project" value="InterPro"/>
</dbReference>
<protein>
    <submittedName>
        <fullName evidence="3">Flavodoxin</fullName>
    </submittedName>
</protein>
<name>A0AAW5N2J8_9BACT</name>
<dbReference type="SUPFAM" id="SSF52218">
    <property type="entry name" value="Flavoproteins"/>
    <property type="match status" value="1"/>
</dbReference>
<proteinExistence type="predicted"/>
<dbReference type="PANTHER" id="PTHR39201:SF1">
    <property type="entry name" value="FLAVODOXIN-LIKE DOMAIN-CONTAINING PROTEIN"/>
    <property type="match status" value="1"/>
</dbReference>
<dbReference type="InterPro" id="IPR029039">
    <property type="entry name" value="Flavoprotein-like_sf"/>
</dbReference>
<gene>
    <name evidence="3" type="ORF">NW209_14230</name>
</gene>
<reference evidence="3 4" key="1">
    <citation type="submission" date="2022-08" db="EMBL/GenBank/DDBJ databases">
        <authorList>
            <person name="Zeman M."/>
            <person name="Kubasova T."/>
        </authorList>
    </citation>
    <scope>NUCLEOTIDE SEQUENCE [LARGE SCALE GENOMIC DNA]</scope>
    <source>
        <strain evidence="3 4">ET62</strain>
    </source>
</reference>
<dbReference type="PROSITE" id="PS00201">
    <property type="entry name" value="FLAVODOXIN"/>
    <property type="match status" value="1"/>
</dbReference>
<accession>A0AAW5N2J8</accession>
<comment type="cofactor">
    <cofactor evidence="1">
        <name>FMN</name>
        <dbReference type="ChEBI" id="CHEBI:58210"/>
    </cofactor>
</comment>
<sequence length="185" mass="20838">MKQFILIMSVLLGWAFQSENIYVQTGGRTLIVYFSEGGNTRGIAEEIQSQIGADLVEIEMEEPYSDSYSVLLEQAEQDLLANARPALRTRIENMEAYDTILLGYPNWYAILPMPVYTFLESYDFDGKRIIPFCSHGNGMMGETVSNICKTCPYADVREARSVTYSGGPSLSEEIHTWLARHGLVE</sequence>
<dbReference type="GO" id="GO:0009055">
    <property type="term" value="F:electron transfer activity"/>
    <property type="evidence" value="ECO:0007669"/>
    <property type="project" value="InterPro"/>
</dbReference>
<evidence type="ECO:0000259" key="2">
    <source>
        <dbReference type="PROSITE" id="PS50902"/>
    </source>
</evidence>
<dbReference type="PANTHER" id="PTHR39201">
    <property type="entry name" value="EXPORTED PROTEIN-RELATED"/>
    <property type="match status" value="1"/>
</dbReference>
<dbReference type="InterPro" id="IPR008254">
    <property type="entry name" value="Flavodoxin/NO_synth"/>
</dbReference>
<dbReference type="AlphaFoldDB" id="A0AAW5N2J8"/>
<evidence type="ECO:0000313" key="3">
    <source>
        <dbReference type="EMBL" id="MCR8875151.1"/>
    </source>
</evidence>
<dbReference type="RefSeq" id="WP_258336243.1">
    <property type="nucleotide sequence ID" value="NZ_JANRHJ010000021.1"/>
</dbReference>
<dbReference type="Proteomes" id="UP001204579">
    <property type="component" value="Unassembled WGS sequence"/>
</dbReference>
<evidence type="ECO:0000256" key="1">
    <source>
        <dbReference type="ARBA" id="ARBA00001917"/>
    </source>
</evidence>
<dbReference type="PROSITE" id="PS50902">
    <property type="entry name" value="FLAVODOXIN_LIKE"/>
    <property type="match status" value="1"/>
</dbReference>
<dbReference type="Pfam" id="PF12682">
    <property type="entry name" value="Flavodoxin_4"/>
    <property type="match status" value="1"/>
</dbReference>